<keyword evidence="4" id="KW-1185">Reference proteome</keyword>
<evidence type="ECO:0000256" key="1">
    <source>
        <dbReference type="ARBA" id="ARBA00022679"/>
    </source>
</evidence>
<dbReference type="SUPFAM" id="SSF53335">
    <property type="entry name" value="S-adenosyl-L-methionine-dependent methyltransferases"/>
    <property type="match status" value="1"/>
</dbReference>
<gene>
    <name evidence="3" type="ORF">JL107_06020</name>
</gene>
<keyword evidence="1" id="KW-0808">Transferase</keyword>
<name>A0A939C4R1_9ACTN</name>
<evidence type="ECO:0000313" key="4">
    <source>
        <dbReference type="Proteomes" id="UP000663801"/>
    </source>
</evidence>
<proteinExistence type="predicted"/>
<dbReference type="Pfam" id="PF13649">
    <property type="entry name" value="Methyltransf_25"/>
    <property type="match status" value="1"/>
</dbReference>
<keyword evidence="3" id="KW-0489">Methyltransferase</keyword>
<dbReference type="GO" id="GO:0008168">
    <property type="term" value="F:methyltransferase activity"/>
    <property type="evidence" value="ECO:0007669"/>
    <property type="project" value="UniProtKB-KW"/>
</dbReference>
<dbReference type="GO" id="GO:0032259">
    <property type="term" value="P:methylation"/>
    <property type="evidence" value="ECO:0007669"/>
    <property type="project" value="UniProtKB-KW"/>
</dbReference>
<protein>
    <submittedName>
        <fullName evidence="3">Class I SAM-dependent methyltransferase</fullName>
    </submittedName>
</protein>
<reference evidence="3" key="1">
    <citation type="submission" date="2021-01" db="EMBL/GenBank/DDBJ databases">
        <title>KCTC 19127 draft genome.</title>
        <authorList>
            <person name="An D."/>
        </authorList>
    </citation>
    <scope>NUCLEOTIDE SEQUENCE</scope>
    <source>
        <strain evidence="3">KCTC 19127</strain>
    </source>
</reference>
<evidence type="ECO:0000313" key="3">
    <source>
        <dbReference type="EMBL" id="MBM9475994.1"/>
    </source>
</evidence>
<comment type="caution">
    <text evidence="3">The sequence shown here is derived from an EMBL/GenBank/DDBJ whole genome shotgun (WGS) entry which is preliminary data.</text>
</comment>
<dbReference type="EMBL" id="JAERWL010000006">
    <property type="protein sequence ID" value="MBM9475994.1"/>
    <property type="molecule type" value="Genomic_DNA"/>
</dbReference>
<dbReference type="InterPro" id="IPR029063">
    <property type="entry name" value="SAM-dependent_MTases_sf"/>
</dbReference>
<organism evidence="3 4">
    <name type="scientific">Nakamurella flavida</name>
    <dbReference type="NCBI Taxonomy" id="363630"/>
    <lineage>
        <taxon>Bacteria</taxon>
        <taxon>Bacillati</taxon>
        <taxon>Actinomycetota</taxon>
        <taxon>Actinomycetes</taxon>
        <taxon>Nakamurellales</taxon>
        <taxon>Nakamurellaceae</taxon>
        <taxon>Nakamurella</taxon>
    </lineage>
</organism>
<dbReference type="Gene3D" id="3.40.50.150">
    <property type="entry name" value="Vaccinia Virus protein VP39"/>
    <property type="match status" value="1"/>
</dbReference>
<dbReference type="AlphaFoldDB" id="A0A939C4R1"/>
<accession>A0A939C4R1</accession>
<evidence type="ECO:0000259" key="2">
    <source>
        <dbReference type="Pfam" id="PF13649"/>
    </source>
</evidence>
<dbReference type="CDD" id="cd02440">
    <property type="entry name" value="AdoMet_MTases"/>
    <property type="match status" value="1"/>
</dbReference>
<feature type="domain" description="Methyltransferase" evidence="2">
    <location>
        <begin position="41"/>
        <end position="136"/>
    </location>
</feature>
<sequence>MNLFTPEFWDERYAASQQIWSGNPNPQLVRHAAGLTPGTALDVGCGEGADVLWLARQGWQVTGLDVSAVALARAARSTAQAAEPGVEQRMSWQQADILTWRAEQRYDLVSAQFMHLPRPHLQRVQQELAAAVAPGGALLVVGHHPDHPRHSGHEEWPDMQFTAEQVAESLDPTQWRIVVCDAPTRPAVMEGVEVTAVDAVLLAVRVV</sequence>
<dbReference type="PANTHER" id="PTHR43861">
    <property type="entry name" value="TRANS-ACONITATE 2-METHYLTRANSFERASE-RELATED"/>
    <property type="match status" value="1"/>
</dbReference>
<dbReference type="Proteomes" id="UP000663801">
    <property type="component" value="Unassembled WGS sequence"/>
</dbReference>
<dbReference type="InterPro" id="IPR041698">
    <property type="entry name" value="Methyltransf_25"/>
</dbReference>